<proteinExistence type="predicted"/>
<sequence>MTTSIDDALFSSFENISINIDLSSKNDIELLQLFETDITEGERMSIINELYNRDKNLVIECINNVLNSIFMNKSSVKKRIILWLIRNKSFNFPLRIRCIETIEQLDGKTDEQYLNCLEDVMNEAVEFKKKYEVGTTFFWNVFKNVLKRNNYPSEYLLNRLCNIWKSVILDASLQEEFRYKLLQSLCNNEDYKDNLKYSFLNISLEYTWEDYRYIMYIIQFIIKTNNLISTHLDVLYNIIDERKLQSNAKADIADFFLGLKENFSGYTLPENIDDYISKGKEILDKLSYEEGGSKTFYNNTQNIHKIDVDSSINPFIEMLLSINLEIPTNEDELDDFIDKVVDEIKDYSSNIHSAEEQIRIIGSINRFILDNTLYSKYSVSLLTLLVRSYYYIQKHQYKDELMKRLCEELCDMADTCTTGHIGRLVNIFSGYEITLSMPVEEEIKSCVYARLTNIIGEKPEEIRDLIFDSIGTSEEIKKRVKTHIDMSASLIGTKNAYLDEQGKIIEFILSENDIIKEQLMHKTEDPEVLFYKLLGKDISALLDDLRNEYKSLIEDGKLTEQDLDLYFRKSINLFQVGEGL</sequence>
<protein>
    <submittedName>
        <fullName evidence="1">Uncharacterized protein</fullName>
    </submittedName>
</protein>
<organism evidence="1">
    <name type="scientific">viral metagenome</name>
    <dbReference type="NCBI Taxonomy" id="1070528"/>
    <lineage>
        <taxon>unclassified sequences</taxon>
        <taxon>metagenomes</taxon>
        <taxon>organismal metagenomes</taxon>
    </lineage>
</organism>
<evidence type="ECO:0000313" key="1">
    <source>
        <dbReference type="EMBL" id="QHT16855.1"/>
    </source>
</evidence>
<accession>A0A6C0DMQ6</accession>
<dbReference type="EMBL" id="MN739627">
    <property type="protein sequence ID" value="QHT16855.1"/>
    <property type="molecule type" value="Genomic_DNA"/>
</dbReference>
<reference evidence="1" key="1">
    <citation type="journal article" date="2020" name="Nature">
        <title>Giant virus diversity and host interactions through global metagenomics.</title>
        <authorList>
            <person name="Schulz F."/>
            <person name="Roux S."/>
            <person name="Paez-Espino D."/>
            <person name="Jungbluth S."/>
            <person name="Walsh D.A."/>
            <person name="Denef V.J."/>
            <person name="McMahon K.D."/>
            <person name="Konstantinidis K.T."/>
            <person name="Eloe-Fadrosh E.A."/>
            <person name="Kyrpides N.C."/>
            <person name="Woyke T."/>
        </authorList>
    </citation>
    <scope>NUCLEOTIDE SEQUENCE</scope>
    <source>
        <strain evidence="1">GVMAG-M-3300023174-207</strain>
    </source>
</reference>
<dbReference type="AlphaFoldDB" id="A0A6C0DMQ6"/>
<name>A0A6C0DMQ6_9ZZZZ</name>